<dbReference type="Pfam" id="PF14280">
    <property type="entry name" value="DUF4365"/>
    <property type="match status" value="1"/>
</dbReference>
<gene>
    <name evidence="3" type="ORF">ES724_02420</name>
</gene>
<reference evidence="3 4" key="1">
    <citation type="submission" date="2019-08" db="EMBL/GenBank/DDBJ databases">
        <title>Genome sequence of Gillisia hiemivivida IC154 (type strain).</title>
        <authorList>
            <person name="Bowman J.P."/>
        </authorList>
    </citation>
    <scope>NUCLEOTIDE SEQUENCE [LARGE SCALE GENOMIC DNA]</scope>
    <source>
        <strain evidence="3 4">IC154</strain>
    </source>
</reference>
<sequence length="639" mass="75286">MRSKTHILEEKSVHQLRNIFPAKWVIREKGRDYGIDIEVEIFDDNEQPTGLVFWIQLKATDSKSKSIKRSINMPIKKIRQLANYDLPVAIFRYNADDNQYFFDWIKRFAFLSSNSKNKSYTLKFNDAECWNTESSEKIHCDLKNLSQYTSKSFSFPLVGFINHISGPTKYKRILSAAIGEKHLLINLSRHKSTAPLEINLLEGQLVLNLKSAFGSSIGWDEKLETIDEDFLLDVFHKALVLFLANTGKRKDLRQLISEYDLLDSFLMHSPILTYILPELIACDTDNIFLPKIIDSIYLSDDLINQSFLQVIVFLGNNNFIDRPKVEEFYNRLILLCIKHNNQSFLSTAYYNYGSYYKSYYILDKALHYYNKASKTDNSYLDRFYFKRELAGILFQIGRYKCSVSLYKEAIPLEKENIFLFATYGDALMYSGEYKLAFEYFDKFLTANDRLEDNEKHDKYEFNIKFTLLHFLINIIGIEHQVRKEFAANEKLKRLNESELGQFDKIFEVLSLDAIYPTAWYLLTEYYLKNDNPQGYFLSILFQAVVVQNNPTIWAFVSILCTYQEMENNILFDIVNTAFFYCRNDFLKALDRLINLEDYKDFKGEEFISMVENIIRDPKEYPMEMRYWDGEKPKIIKLSK</sequence>
<keyword evidence="4" id="KW-1185">Reference proteome</keyword>
<name>A0A5C6ZW99_9FLAO</name>
<accession>A0A5C6ZW99</accession>
<keyword evidence="1" id="KW-0802">TPR repeat</keyword>
<dbReference type="InterPro" id="IPR025375">
    <property type="entry name" value="DUF4365"/>
</dbReference>
<dbReference type="EMBL" id="VORY01000002">
    <property type="protein sequence ID" value="TXD95028.1"/>
    <property type="molecule type" value="Genomic_DNA"/>
</dbReference>
<comment type="caution">
    <text evidence="3">The sequence shown here is derived from an EMBL/GenBank/DDBJ whole genome shotgun (WGS) entry which is preliminary data.</text>
</comment>
<dbReference type="OrthoDB" id="1452892at2"/>
<dbReference type="SUPFAM" id="SSF48452">
    <property type="entry name" value="TPR-like"/>
    <property type="match status" value="1"/>
</dbReference>
<proteinExistence type="predicted"/>
<evidence type="ECO:0000313" key="3">
    <source>
        <dbReference type="EMBL" id="TXD95028.1"/>
    </source>
</evidence>
<feature type="repeat" description="TPR" evidence="1">
    <location>
        <begin position="346"/>
        <end position="379"/>
    </location>
</feature>
<evidence type="ECO:0000259" key="2">
    <source>
        <dbReference type="Pfam" id="PF14280"/>
    </source>
</evidence>
<dbReference type="InterPro" id="IPR019734">
    <property type="entry name" value="TPR_rpt"/>
</dbReference>
<evidence type="ECO:0000313" key="4">
    <source>
        <dbReference type="Proteomes" id="UP000321367"/>
    </source>
</evidence>
<protein>
    <submittedName>
        <fullName evidence="3">DUF4365 domain-containing protein</fullName>
    </submittedName>
</protein>
<dbReference type="RefSeq" id="WP_146929092.1">
    <property type="nucleotide sequence ID" value="NZ_CBCSHZ010000001.1"/>
</dbReference>
<dbReference type="InterPro" id="IPR011990">
    <property type="entry name" value="TPR-like_helical_dom_sf"/>
</dbReference>
<dbReference type="PROSITE" id="PS50005">
    <property type="entry name" value="TPR"/>
    <property type="match status" value="1"/>
</dbReference>
<dbReference type="Proteomes" id="UP000321367">
    <property type="component" value="Unassembled WGS sequence"/>
</dbReference>
<evidence type="ECO:0000256" key="1">
    <source>
        <dbReference type="PROSITE-ProRule" id="PRU00339"/>
    </source>
</evidence>
<dbReference type="Gene3D" id="1.25.40.10">
    <property type="entry name" value="Tetratricopeptide repeat domain"/>
    <property type="match status" value="1"/>
</dbReference>
<feature type="domain" description="DUF4365" evidence="2">
    <location>
        <begin position="9"/>
        <end position="140"/>
    </location>
</feature>
<organism evidence="3 4">
    <name type="scientific">Gillisia hiemivivida</name>
    <dbReference type="NCBI Taxonomy" id="291190"/>
    <lineage>
        <taxon>Bacteria</taxon>
        <taxon>Pseudomonadati</taxon>
        <taxon>Bacteroidota</taxon>
        <taxon>Flavobacteriia</taxon>
        <taxon>Flavobacteriales</taxon>
        <taxon>Flavobacteriaceae</taxon>
        <taxon>Gillisia</taxon>
    </lineage>
</organism>
<dbReference type="AlphaFoldDB" id="A0A5C6ZW99"/>